<keyword evidence="2" id="KW-1185">Reference proteome</keyword>
<comment type="caution">
    <text evidence="1">The sequence shown here is derived from an EMBL/GenBank/DDBJ whole genome shotgun (WGS) entry which is preliminary data.</text>
</comment>
<dbReference type="GeneID" id="98139298"/>
<dbReference type="EMBL" id="JBFXLQ010000002">
    <property type="protein sequence ID" value="KAL2872228.1"/>
    <property type="molecule type" value="Genomic_DNA"/>
</dbReference>
<proteinExistence type="predicted"/>
<sequence length="190" mass="21407">MRRQAGRFYGIPSGAALMLDSVGVLDRSLFPRRASAAKGIQNPKDQESGVALTFEKSGRRGQTPFFALRQTGRASRYQTNQGPKSRVRGAGELFRSQKKRENAIRQNDSHLPRSFLAYHVPIRPCLELENTPLAEQGVVCQSIHPLTDFCERSRRASSPVWSRPASERTEMEDLGTWVFRSYFVPAEVQP</sequence>
<dbReference type="RefSeq" id="XP_070891207.1">
    <property type="nucleotide sequence ID" value="XM_071024226.1"/>
</dbReference>
<dbReference type="Proteomes" id="UP001610432">
    <property type="component" value="Unassembled WGS sequence"/>
</dbReference>
<evidence type="ECO:0000313" key="2">
    <source>
        <dbReference type="Proteomes" id="UP001610432"/>
    </source>
</evidence>
<organism evidence="1 2">
    <name type="scientific">Aspergillus lucknowensis</name>
    <dbReference type="NCBI Taxonomy" id="176173"/>
    <lineage>
        <taxon>Eukaryota</taxon>
        <taxon>Fungi</taxon>
        <taxon>Dikarya</taxon>
        <taxon>Ascomycota</taxon>
        <taxon>Pezizomycotina</taxon>
        <taxon>Eurotiomycetes</taxon>
        <taxon>Eurotiomycetidae</taxon>
        <taxon>Eurotiales</taxon>
        <taxon>Aspergillaceae</taxon>
        <taxon>Aspergillus</taxon>
        <taxon>Aspergillus subgen. Nidulantes</taxon>
    </lineage>
</organism>
<gene>
    <name evidence="1" type="ORF">BJX67DRAFT_103976</name>
</gene>
<accession>A0ABR4M6M9</accession>
<protein>
    <submittedName>
        <fullName evidence="1">Uncharacterized protein</fullName>
    </submittedName>
</protein>
<reference evidence="1 2" key="1">
    <citation type="submission" date="2024-07" db="EMBL/GenBank/DDBJ databases">
        <title>Section-level genome sequencing and comparative genomics of Aspergillus sections Usti and Cavernicolus.</title>
        <authorList>
            <consortium name="Lawrence Berkeley National Laboratory"/>
            <person name="Nybo J.L."/>
            <person name="Vesth T.C."/>
            <person name="Theobald S."/>
            <person name="Frisvad J.C."/>
            <person name="Larsen T.O."/>
            <person name="Kjaerboelling I."/>
            <person name="Rothschild-Mancinelli K."/>
            <person name="Lyhne E.K."/>
            <person name="Kogle M.E."/>
            <person name="Barry K."/>
            <person name="Clum A."/>
            <person name="Na H."/>
            <person name="Ledsgaard L."/>
            <person name="Lin J."/>
            <person name="Lipzen A."/>
            <person name="Kuo A."/>
            <person name="Riley R."/>
            <person name="Mondo S."/>
            <person name="Labutti K."/>
            <person name="Haridas S."/>
            <person name="Pangalinan J."/>
            <person name="Salamov A.A."/>
            <person name="Simmons B.A."/>
            <person name="Magnuson J.K."/>
            <person name="Chen J."/>
            <person name="Drula E."/>
            <person name="Henrissat B."/>
            <person name="Wiebenga A."/>
            <person name="Lubbers R.J."/>
            <person name="Gomes A.C."/>
            <person name="Macurrencykelacurrency M.R."/>
            <person name="Stajich J."/>
            <person name="Grigoriev I.V."/>
            <person name="Mortensen U.H."/>
            <person name="De Vries R.P."/>
            <person name="Baker S.E."/>
            <person name="Andersen M.R."/>
        </authorList>
    </citation>
    <scope>NUCLEOTIDE SEQUENCE [LARGE SCALE GENOMIC DNA]</scope>
    <source>
        <strain evidence="1 2">CBS 449.75</strain>
    </source>
</reference>
<evidence type="ECO:0000313" key="1">
    <source>
        <dbReference type="EMBL" id="KAL2872228.1"/>
    </source>
</evidence>
<name>A0ABR4M6M9_9EURO</name>